<keyword evidence="3 9" id="KW-0540">Nuclease</keyword>
<dbReference type="GO" id="GO:0004519">
    <property type="term" value="F:endonuclease activity"/>
    <property type="evidence" value="ECO:0007669"/>
    <property type="project" value="UniProtKB-KW"/>
</dbReference>
<comment type="function">
    <text evidence="9">CRISPR (clustered regularly interspaced short palindromic repeat), is an adaptive immune system that provides protection against mobile genetic elements (viruses, transposable elements and conjugative plasmids). CRISPR clusters contain sequences complementary to antecedent mobile elements and target invading nucleic acids. CRISPR clusters are transcribed and processed into CRISPR RNA (crRNA). Functions as a ssRNA-specific endoribonuclease. Involved in the integration of spacer DNA into the CRISPR cassette.</text>
</comment>
<accession>A0ABT4VTN3</accession>
<dbReference type="NCBIfam" id="TIGR01573">
    <property type="entry name" value="cas2"/>
    <property type="match status" value="1"/>
</dbReference>
<keyword evidence="11" id="KW-1185">Reference proteome</keyword>
<name>A0ABT4VTN3_9HYPH</name>
<evidence type="ECO:0000256" key="5">
    <source>
        <dbReference type="ARBA" id="ARBA00022759"/>
    </source>
</evidence>
<dbReference type="Pfam" id="PF09827">
    <property type="entry name" value="CRISPR_Cas2"/>
    <property type="match status" value="1"/>
</dbReference>
<feature type="binding site" evidence="9">
    <location>
        <position position="31"/>
    </location>
    <ligand>
        <name>Mg(2+)</name>
        <dbReference type="ChEBI" id="CHEBI:18420"/>
        <note>catalytic</note>
    </ligand>
</feature>
<comment type="cofactor">
    <cofactor evidence="1 9">
        <name>Mg(2+)</name>
        <dbReference type="ChEBI" id="CHEBI:18420"/>
    </cofactor>
</comment>
<comment type="caution">
    <text evidence="10">The sequence shown here is derived from an EMBL/GenBank/DDBJ whole genome shotgun (WGS) entry which is preliminary data.</text>
</comment>
<dbReference type="InterPro" id="IPR019199">
    <property type="entry name" value="Virulence_VapD/CRISPR_Cas2"/>
</dbReference>
<evidence type="ECO:0000256" key="2">
    <source>
        <dbReference type="ARBA" id="ARBA00009959"/>
    </source>
</evidence>
<evidence type="ECO:0000256" key="4">
    <source>
        <dbReference type="ARBA" id="ARBA00022723"/>
    </source>
</evidence>
<keyword evidence="6 9" id="KW-0378">Hydrolase</keyword>
<evidence type="ECO:0000256" key="9">
    <source>
        <dbReference type="HAMAP-Rule" id="MF_01471"/>
    </source>
</evidence>
<organism evidence="10 11">
    <name type="scientific">Hoeflea poritis</name>
    <dbReference type="NCBI Taxonomy" id="2993659"/>
    <lineage>
        <taxon>Bacteria</taxon>
        <taxon>Pseudomonadati</taxon>
        <taxon>Pseudomonadota</taxon>
        <taxon>Alphaproteobacteria</taxon>
        <taxon>Hyphomicrobiales</taxon>
        <taxon>Rhizobiaceae</taxon>
        <taxon>Hoeflea</taxon>
    </lineage>
</organism>
<dbReference type="EC" id="3.1.-.-" evidence="9"/>
<sequence>MTTLYTARNGEAGGPTHLSAYRLMWMLVTFDLPVETKKQRKAAHDFRMFLLDQGFEMSQFSNYIRFCAGKEQFDAYTRRIESNLPERGDVFIFQFTDRQYENIVRFSDQARRKRQKNPGQLALF</sequence>
<dbReference type="RefSeq" id="WP_271091374.1">
    <property type="nucleotide sequence ID" value="NZ_JAPJZH010000013.1"/>
</dbReference>
<comment type="subunit">
    <text evidence="9">Homodimer, forms a heterotetramer with a Cas1 homodimer.</text>
</comment>
<evidence type="ECO:0000256" key="7">
    <source>
        <dbReference type="ARBA" id="ARBA00022842"/>
    </source>
</evidence>
<dbReference type="InterPro" id="IPR021127">
    <property type="entry name" value="CRISPR_associated_Cas2"/>
</dbReference>
<evidence type="ECO:0000256" key="3">
    <source>
        <dbReference type="ARBA" id="ARBA00022722"/>
    </source>
</evidence>
<keyword evidence="4 9" id="KW-0479">Metal-binding</keyword>
<keyword evidence="8 9" id="KW-0051">Antiviral defense</keyword>
<dbReference type="EMBL" id="JAPJZH010000013">
    <property type="protein sequence ID" value="MDA4847545.1"/>
    <property type="molecule type" value="Genomic_DNA"/>
</dbReference>
<evidence type="ECO:0000313" key="10">
    <source>
        <dbReference type="EMBL" id="MDA4847545.1"/>
    </source>
</evidence>
<gene>
    <name evidence="9 10" type="primary">cas2</name>
    <name evidence="10" type="ORF">OOZ53_19445</name>
</gene>
<protein>
    <recommendedName>
        <fullName evidence="9">CRISPR-associated endoribonuclease Cas2</fullName>
        <ecNumber evidence="9">3.1.-.-</ecNumber>
    </recommendedName>
</protein>
<evidence type="ECO:0000256" key="1">
    <source>
        <dbReference type="ARBA" id="ARBA00001946"/>
    </source>
</evidence>
<evidence type="ECO:0000256" key="8">
    <source>
        <dbReference type="ARBA" id="ARBA00023118"/>
    </source>
</evidence>
<evidence type="ECO:0000256" key="6">
    <source>
        <dbReference type="ARBA" id="ARBA00022801"/>
    </source>
</evidence>
<keyword evidence="7 9" id="KW-0460">Magnesium</keyword>
<comment type="similarity">
    <text evidence="2 9">Belongs to the CRISPR-associated endoribonuclease Cas2 protein family.</text>
</comment>
<proteinExistence type="inferred from homology"/>
<dbReference type="Proteomes" id="UP001148313">
    <property type="component" value="Unassembled WGS sequence"/>
</dbReference>
<reference evidence="10" key="1">
    <citation type="submission" date="2022-11" db="EMBL/GenBank/DDBJ databases">
        <title>Hoeflea poritis sp. nov., isolated from scleractinian coral Porites lutea.</title>
        <authorList>
            <person name="Zhang G."/>
            <person name="Wei Q."/>
            <person name="Cai L."/>
        </authorList>
    </citation>
    <scope>NUCLEOTIDE SEQUENCE</scope>
    <source>
        <strain evidence="10">E7-10</strain>
    </source>
</reference>
<keyword evidence="5 9" id="KW-0255">Endonuclease</keyword>
<dbReference type="SUPFAM" id="SSF143430">
    <property type="entry name" value="TTP0101/SSO1404-like"/>
    <property type="match status" value="1"/>
</dbReference>
<evidence type="ECO:0000313" key="11">
    <source>
        <dbReference type="Proteomes" id="UP001148313"/>
    </source>
</evidence>
<dbReference type="HAMAP" id="MF_01471">
    <property type="entry name" value="Cas2"/>
    <property type="match status" value="1"/>
</dbReference>